<protein>
    <submittedName>
        <fullName evidence="1">Uncharacterized protein</fullName>
    </submittedName>
</protein>
<organism evidence="1 2">
    <name type="scientific">Burkholderia ambifaria MEX-5</name>
    <dbReference type="NCBI Taxonomy" id="396597"/>
    <lineage>
        <taxon>Bacteria</taxon>
        <taxon>Pseudomonadati</taxon>
        <taxon>Pseudomonadota</taxon>
        <taxon>Betaproteobacteria</taxon>
        <taxon>Burkholderiales</taxon>
        <taxon>Burkholderiaceae</taxon>
        <taxon>Burkholderia</taxon>
        <taxon>Burkholderia cepacia complex</taxon>
    </lineage>
</organism>
<evidence type="ECO:0000313" key="1">
    <source>
        <dbReference type="EMBL" id="EDT37670.1"/>
    </source>
</evidence>
<gene>
    <name evidence="1" type="ORF">BamMEX5DRAFT_6557</name>
</gene>
<dbReference type="RefSeq" id="WP_006762279.1">
    <property type="nucleotide sequence ID" value="NZ_ABLK01000408.1"/>
</dbReference>
<dbReference type="Proteomes" id="UP000004814">
    <property type="component" value="Unassembled WGS sequence"/>
</dbReference>
<accession>B1TFJ1</accession>
<sequence>MQLEAIHRPGIVLGADDALHRTDTAARDSALSPRLHNPLLRFRALVAEGEDGAGRQLPGPAGELRTSKVRTYAPLRPKRIVGWPGTFVK</sequence>
<name>B1TFJ1_9BURK</name>
<dbReference type="AlphaFoldDB" id="B1TFJ1"/>
<proteinExistence type="predicted"/>
<evidence type="ECO:0000313" key="2">
    <source>
        <dbReference type="Proteomes" id="UP000004814"/>
    </source>
</evidence>
<dbReference type="PATRIC" id="fig|396597.7.peg.834"/>
<dbReference type="EMBL" id="ABLK01000408">
    <property type="protein sequence ID" value="EDT37670.1"/>
    <property type="molecule type" value="Genomic_DNA"/>
</dbReference>
<reference evidence="1 2" key="1">
    <citation type="submission" date="2008-03" db="EMBL/GenBank/DDBJ databases">
        <title>Sequencing of the draft genome and assembly of Burkholderia ambifaria MEX-5.</title>
        <authorList>
            <consortium name="US DOE Joint Genome Institute (JGI-PGF)"/>
            <person name="Copeland A."/>
            <person name="Lucas S."/>
            <person name="Lapidus A."/>
            <person name="Glavina del Rio T."/>
            <person name="Dalin E."/>
            <person name="Tice H."/>
            <person name="Bruce D."/>
            <person name="Goodwin L."/>
            <person name="Pitluck S."/>
            <person name="Larimer F."/>
            <person name="Land M.L."/>
            <person name="Hauser L."/>
            <person name="Tiedje J."/>
            <person name="Richardson P."/>
        </authorList>
    </citation>
    <scope>NUCLEOTIDE SEQUENCE [LARGE SCALE GENOMIC DNA]</scope>
    <source>
        <strain evidence="1 2">MEX-5</strain>
    </source>
</reference>
<comment type="caution">
    <text evidence="1">The sequence shown here is derived from an EMBL/GenBank/DDBJ whole genome shotgun (WGS) entry which is preliminary data.</text>
</comment>